<name>G0ABB0_COLFT</name>
<reference evidence="4 5" key="1">
    <citation type="journal article" date="2004" name="Environ. Microbiol.">
        <title>Phylogeny-function analysis of (meta)genomic libraries: screening for expression of ribosomal RNA genes by large-insert library fluorescent in situ hybridization (LIL-FISH).</title>
        <authorList>
            <person name="Leveau J.H."/>
            <person name="Gerards S."/>
            <person name="de Boer W."/>
            <person name="van Veen J.A."/>
        </authorList>
    </citation>
    <scope>NUCLEOTIDE SEQUENCE [LARGE SCALE GENOMIC DNA]</scope>
    <source>
        <strain evidence="4 5">Ter331</strain>
    </source>
</reference>
<dbReference type="CDD" id="cd04301">
    <property type="entry name" value="NAT_SF"/>
    <property type="match status" value="1"/>
</dbReference>
<reference evidence="4 5" key="5">
    <citation type="journal article" date="2011" name="ISME J.">
        <title>Dual transcriptional profiling of a bacterial/fungal confrontation: Collimonas fungivorans versus Aspergillus niger.</title>
        <authorList>
            <person name="Mela F."/>
            <person name="Fritsche K."/>
            <person name="de Boer W."/>
            <person name="van Veen J.A."/>
            <person name="de Graaff L.H."/>
            <person name="van den Berg M."/>
            <person name="Leveau J.H."/>
        </authorList>
    </citation>
    <scope>NUCLEOTIDE SEQUENCE [LARGE SCALE GENOMIC DNA]</scope>
    <source>
        <strain evidence="4 5">Ter331</strain>
    </source>
</reference>
<protein>
    <submittedName>
        <fullName evidence="4">GCN5-like N-acetyltransferase</fullName>
        <ecNumber evidence="4">2.3.1.82</ecNumber>
    </submittedName>
</protein>
<organism evidence="4 5">
    <name type="scientific">Collimonas fungivorans (strain Ter331)</name>
    <dbReference type="NCBI Taxonomy" id="1005048"/>
    <lineage>
        <taxon>Bacteria</taxon>
        <taxon>Pseudomonadati</taxon>
        <taxon>Pseudomonadota</taxon>
        <taxon>Betaproteobacteria</taxon>
        <taxon>Burkholderiales</taxon>
        <taxon>Oxalobacteraceae</taxon>
        <taxon>Collimonas</taxon>
    </lineage>
</organism>
<dbReference type="Pfam" id="PF00583">
    <property type="entry name" value="Acetyltransf_1"/>
    <property type="match status" value="1"/>
</dbReference>
<dbReference type="EMBL" id="CP002745">
    <property type="protein sequence ID" value="AEK61316.1"/>
    <property type="molecule type" value="Genomic_DNA"/>
</dbReference>
<dbReference type="STRING" id="1005048.CFU_1484"/>
<evidence type="ECO:0000259" key="3">
    <source>
        <dbReference type="PROSITE" id="PS51186"/>
    </source>
</evidence>
<gene>
    <name evidence="4" type="ordered locus">CFU_1484</name>
</gene>
<dbReference type="InterPro" id="IPR000182">
    <property type="entry name" value="GNAT_dom"/>
</dbReference>
<reference evidence="5" key="6">
    <citation type="submission" date="2011-05" db="EMBL/GenBank/DDBJ databases">
        <title>Complete sequence of Collimonas fungivorans Ter331.</title>
        <authorList>
            <person name="Leveau J.H."/>
        </authorList>
    </citation>
    <scope>NUCLEOTIDE SEQUENCE [LARGE SCALE GENOMIC DNA]</scope>
    <source>
        <strain evidence="5">Ter331</strain>
    </source>
</reference>
<dbReference type="PROSITE" id="PS51186">
    <property type="entry name" value="GNAT"/>
    <property type="match status" value="1"/>
</dbReference>
<keyword evidence="2 4" id="KW-0012">Acyltransferase</keyword>
<dbReference type="GO" id="GO:0047663">
    <property type="term" value="F:aminoglycoside 6'-N-acetyltransferase activity"/>
    <property type="evidence" value="ECO:0007669"/>
    <property type="project" value="UniProtKB-EC"/>
</dbReference>
<dbReference type="PANTHER" id="PTHR43877">
    <property type="entry name" value="AMINOALKYLPHOSPHONATE N-ACETYLTRANSFERASE-RELATED-RELATED"/>
    <property type="match status" value="1"/>
</dbReference>
<evidence type="ECO:0000313" key="4">
    <source>
        <dbReference type="EMBL" id="AEK61316.1"/>
    </source>
</evidence>
<dbReference type="SUPFAM" id="SSF55729">
    <property type="entry name" value="Acyl-CoA N-acyltransferases (Nat)"/>
    <property type="match status" value="1"/>
</dbReference>
<reference evidence="4 5" key="3">
    <citation type="journal article" date="2008" name="FEMS Microbiol. Ecol.">
        <title>Identification and characterization of genes underlying chitinolysis in Collimonas fungivorans Ter331.</title>
        <authorList>
            <person name="Fritsche K."/>
            <person name="de Boer W."/>
            <person name="Gerards S."/>
            <person name="van den Berg M."/>
            <person name="van Veen J.A."/>
            <person name="Leveau J.H."/>
        </authorList>
    </citation>
    <scope>NUCLEOTIDE SEQUENCE [LARGE SCALE GENOMIC DNA]</scope>
    <source>
        <strain evidence="4 5">Ter331</strain>
    </source>
</reference>
<reference evidence="4 5" key="4">
    <citation type="journal article" date="2010" name="Environ. Microbiol.">
        <title>The bacterial genus Collimonas: mycophagy, weathering and other adaptive solutions to life in oligotrophic soil environments.</title>
        <authorList>
            <person name="Leveau J.H."/>
            <person name="Uroz S."/>
            <person name="de Boer W."/>
        </authorList>
    </citation>
    <scope>NUCLEOTIDE SEQUENCE [LARGE SCALE GENOMIC DNA]</scope>
    <source>
        <strain evidence="4 5">Ter331</strain>
    </source>
</reference>
<dbReference type="HOGENOM" id="CLU_013985_3_2_4"/>
<dbReference type="InterPro" id="IPR016181">
    <property type="entry name" value="Acyl_CoA_acyltransferase"/>
</dbReference>
<keyword evidence="1 4" id="KW-0808">Transferase</keyword>
<dbReference type="Gene3D" id="3.40.630.30">
    <property type="match status" value="1"/>
</dbReference>
<dbReference type="KEGG" id="cfu:CFU_1484"/>
<keyword evidence="5" id="KW-1185">Reference proteome</keyword>
<sequence length="173" mass="18502">MATCCDVFCVLGSERERMTVLMLRPPVAADYAAVATWIPDAAACVRWAGPQLAYPFDAGALPQLLAVEHGASYALCGAHGALLGFGQYRLRQPGTAHLCRIIVAPEARGQGMGKALCRLLIDEASRATAADAVTLRVYRDNLAAYALYLELGFVPTDEEADAEALMMKLTLKA</sequence>
<evidence type="ECO:0000313" key="5">
    <source>
        <dbReference type="Proteomes" id="UP000008392"/>
    </source>
</evidence>
<dbReference type="InterPro" id="IPR050832">
    <property type="entry name" value="Bact_Acetyltransf"/>
</dbReference>
<evidence type="ECO:0000256" key="1">
    <source>
        <dbReference type="ARBA" id="ARBA00022679"/>
    </source>
</evidence>
<feature type="domain" description="N-acetyltransferase" evidence="3">
    <location>
        <begin position="21"/>
        <end position="172"/>
    </location>
</feature>
<dbReference type="PANTHER" id="PTHR43877:SF2">
    <property type="entry name" value="AMINOALKYLPHOSPHONATE N-ACETYLTRANSFERASE-RELATED"/>
    <property type="match status" value="1"/>
</dbReference>
<dbReference type="eggNOG" id="COG0456">
    <property type="taxonomic scope" value="Bacteria"/>
</dbReference>
<dbReference type="AlphaFoldDB" id="G0ABB0"/>
<dbReference type="Proteomes" id="UP000008392">
    <property type="component" value="Chromosome"/>
</dbReference>
<proteinExistence type="predicted"/>
<accession>G0ABB0</accession>
<evidence type="ECO:0000256" key="2">
    <source>
        <dbReference type="ARBA" id="ARBA00023315"/>
    </source>
</evidence>
<reference evidence="4 5" key="2">
    <citation type="journal article" date="2006" name="J. Microbiol. Methods">
        <title>Genomic flank-sequencing of plasposon insertion sites for rapid identification of functional genes.</title>
        <authorList>
            <person name="Leveau J.H."/>
            <person name="Gerards S."/>
            <person name="Fritsche K."/>
            <person name="Zondag G."/>
            <person name="van Veen J.A."/>
        </authorList>
    </citation>
    <scope>NUCLEOTIDE SEQUENCE [LARGE SCALE GENOMIC DNA]</scope>
    <source>
        <strain evidence="4 5">Ter331</strain>
    </source>
</reference>
<dbReference type="EC" id="2.3.1.82" evidence="4"/>